<dbReference type="Pfam" id="PF01546">
    <property type="entry name" value="Peptidase_M20"/>
    <property type="match status" value="1"/>
</dbReference>
<accession>A0ABU9H894</accession>
<evidence type="ECO:0000256" key="2">
    <source>
        <dbReference type="ARBA" id="ARBA00006153"/>
    </source>
</evidence>
<dbReference type="Pfam" id="PF07687">
    <property type="entry name" value="M20_dimer"/>
    <property type="match status" value="1"/>
</dbReference>
<name>A0ABU9H894_9GAMM</name>
<evidence type="ECO:0000256" key="3">
    <source>
        <dbReference type="ARBA" id="ARBA00011738"/>
    </source>
</evidence>
<comment type="subunit">
    <text evidence="3">Homodimer.</text>
</comment>
<dbReference type="Proteomes" id="UP001366060">
    <property type="component" value="Unassembled WGS sequence"/>
</dbReference>
<keyword evidence="6" id="KW-0464">Manganese</keyword>
<dbReference type="NCBIfam" id="TIGR01879">
    <property type="entry name" value="hydantase"/>
    <property type="match status" value="1"/>
</dbReference>
<dbReference type="RefSeq" id="WP_341626804.1">
    <property type="nucleotide sequence ID" value="NZ_JBAKBA010000004.1"/>
</dbReference>
<dbReference type="InterPro" id="IPR010158">
    <property type="entry name" value="Amidase_Cbmase"/>
</dbReference>
<dbReference type="InterPro" id="IPR011650">
    <property type="entry name" value="Peptidase_M20_dimer"/>
</dbReference>
<evidence type="ECO:0000256" key="5">
    <source>
        <dbReference type="ARBA" id="ARBA00022801"/>
    </source>
</evidence>
<dbReference type="PANTHER" id="PTHR32494:SF19">
    <property type="entry name" value="ALLANTOATE DEIMINASE-RELATED"/>
    <property type="match status" value="1"/>
</dbReference>
<dbReference type="PANTHER" id="PTHR32494">
    <property type="entry name" value="ALLANTOATE DEIMINASE-RELATED"/>
    <property type="match status" value="1"/>
</dbReference>
<keyword evidence="4" id="KW-0479">Metal-binding</keyword>
<comment type="similarity">
    <text evidence="2">Belongs to the peptidase M20 family.</text>
</comment>
<comment type="cofactor">
    <cofactor evidence="1">
        <name>Mn(2+)</name>
        <dbReference type="ChEBI" id="CHEBI:29035"/>
    </cofactor>
</comment>
<dbReference type="SUPFAM" id="SSF55031">
    <property type="entry name" value="Bacterial exopeptidase dimerisation domain"/>
    <property type="match status" value="1"/>
</dbReference>
<keyword evidence="5" id="KW-0378">Hydrolase</keyword>
<dbReference type="InterPro" id="IPR036264">
    <property type="entry name" value="Bact_exopeptidase_dim_dom"/>
</dbReference>
<proteinExistence type="inferred from homology"/>
<evidence type="ECO:0000313" key="9">
    <source>
        <dbReference type="Proteomes" id="UP001366060"/>
    </source>
</evidence>
<dbReference type="CDD" id="cd03884">
    <property type="entry name" value="M20_bAS"/>
    <property type="match status" value="1"/>
</dbReference>
<dbReference type="InterPro" id="IPR002933">
    <property type="entry name" value="Peptidase_M20"/>
</dbReference>
<protein>
    <submittedName>
        <fullName evidence="8">Allantoate amidohydrolase</fullName>
    </submittedName>
</protein>
<dbReference type="Gene3D" id="3.30.70.360">
    <property type="match status" value="1"/>
</dbReference>
<evidence type="ECO:0000256" key="1">
    <source>
        <dbReference type="ARBA" id="ARBA00001936"/>
    </source>
</evidence>
<gene>
    <name evidence="8" type="ORF">V6255_02935</name>
</gene>
<sequence>MPQNSNEAATKIMQWADHLATFTAMEGGLLRAYLTPEHKLAHQQIEKWMQQAELQTWEDSVGNQWGRKVSSKPTLPTLLIGSHSDTVANAGKYDGNLGVLLAIEAMFQLVGEDLPFHVDIVAFADEEGTRFNTTLIGSSAVAGCFQQDWLAIQDSQGISMAQAMRDFGLDPALAGQDKKTKEETLAYLEVHIEQGPVLEDLDLPVGVVTGIAGAKRYQFKLKGMAGHAGTVPLALRRDAMSGAAQMISTIEQFAFEHQIVATVGRCDAFPGAVNVIAGEVHFTVDIRSQSQSTLENCCTLLLQQLSDIAEARQLTLQHEKLYQAEAVLCSDDLQQKWGEVVEQHTHKTPCFLSSGAGHDAMVMTNITDIGMLFVRCEKGISHNPREQVIEADVAIALDCLTDMIRKLAV</sequence>
<reference evidence="8 9" key="1">
    <citation type="submission" date="2024-02" db="EMBL/GenBank/DDBJ databases">
        <title>Bacteria isolated from the canopy kelp, Nereocystis luetkeana.</title>
        <authorList>
            <person name="Pfister C.A."/>
            <person name="Younker I.T."/>
            <person name="Light S.H."/>
        </authorList>
    </citation>
    <scope>NUCLEOTIDE SEQUENCE [LARGE SCALE GENOMIC DNA]</scope>
    <source>
        <strain evidence="8 9">TI.2.07</strain>
    </source>
</reference>
<dbReference type="SUPFAM" id="SSF53187">
    <property type="entry name" value="Zn-dependent exopeptidases"/>
    <property type="match status" value="1"/>
</dbReference>
<dbReference type="NCBIfam" id="NF006775">
    <property type="entry name" value="PRK09290.2-5"/>
    <property type="match status" value="1"/>
</dbReference>
<dbReference type="EMBL" id="JBAKBA010000004">
    <property type="protein sequence ID" value="MEL0658085.1"/>
    <property type="molecule type" value="Genomic_DNA"/>
</dbReference>
<comment type="caution">
    <text evidence="8">The sequence shown here is derived from an EMBL/GenBank/DDBJ whole genome shotgun (WGS) entry which is preliminary data.</text>
</comment>
<evidence type="ECO:0000259" key="7">
    <source>
        <dbReference type="Pfam" id="PF07687"/>
    </source>
</evidence>
<evidence type="ECO:0000256" key="6">
    <source>
        <dbReference type="ARBA" id="ARBA00023211"/>
    </source>
</evidence>
<dbReference type="PIRSF" id="PIRSF001235">
    <property type="entry name" value="Amidase_carbamoylase"/>
    <property type="match status" value="1"/>
</dbReference>
<feature type="domain" description="Peptidase M20 dimerisation" evidence="7">
    <location>
        <begin position="210"/>
        <end position="309"/>
    </location>
</feature>
<evidence type="ECO:0000256" key="4">
    <source>
        <dbReference type="ARBA" id="ARBA00022723"/>
    </source>
</evidence>
<organism evidence="8 9">
    <name type="scientific">Psychromonas arctica</name>
    <dbReference type="NCBI Taxonomy" id="168275"/>
    <lineage>
        <taxon>Bacteria</taxon>
        <taxon>Pseudomonadati</taxon>
        <taxon>Pseudomonadota</taxon>
        <taxon>Gammaproteobacteria</taxon>
        <taxon>Alteromonadales</taxon>
        <taxon>Psychromonadaceae</taxon>
        <taxon>Psychromonas</taxon>
    </lineage>
</organism>
<dbReference type="Gene3D" id="3.40.630.10">
    <property type="entry name" value="Zn peptidases"/>
    <property type="match status" value="1"/>
</dbReference>
<evidence type="ECO:0000313" key="8">
    <source>
        <dbReference type="EMBL" id="MEL0658085.1"/>
    </source>
</evidence>
<keyword evidence="9" id="KW-1185">Reference proteome</keyword>